<feature type="region of interest" description="Disordered" evidence="2">
    <location>
        <begin position="310"/>
        <end position="331"/>
    </location>
</feature>
<dbReference type="PROSITE" id="PS50969">
    <property type="entry name" value="FCP1"/>
    <property type="match status" value="1"/>
</dbReference>
<keyword evidence="1" id="KW-0811">Translocation</keyword>
<dbReference type="SMART" id="SM00577">
    <property type="entry name" value="CPDc"/>
    <property type="match status" value="1"/>
</dbReference>
<keyword evidence="1" id="KW-0653">Protein transport</keyword>
<keyword evidence="5" id="KW-1185">Reference proteome</keyword>
<feature type="region of interest" description="Disordered" evidence="2">
    <location>
        <begin position="59"/>
        <end position="86"/>
    </location>
</feature>
<keyword evidence="1" id="KW-0813">Transport</keyword>
<dbReference type="InterPro" id="IPR004274">
    <property type="entry name" value="FCP1_dom"/>
</dbReference>
<dbReference type="Proteomes" id="UP001642501">
    <property type="component" value="Unassembled WGS sequence"/>
</dbReference>
<evidence type="ECO:0000256" key="1">
    <source>
        <dbReference type="RuleBase" id="RU365079"/>
    </source>
</evidence>
<dbReference type="PANTHER" id="PTHR12210">
    <property type="entry name" value="DULLARD PROTEIN PHOSPHATASE"/>
    <property type="match status" value="1"/>
</dbReference>
<dbReference type="InterPro" id="IPR023214">
    <property type="entry name" value="HAD_sf"/>
</dbReference>
<sequence>MDQMGSAEQGDPLNQLSHQQRSNIKIGRGIWNIRGATSPIKSRLNARLANNKIIAAADKGSRVQVPRPEVTAPSAASGGVPDPTPAYLEQANRGSQLLDKAQPLLIVVDLNGTLLHRPNGQRNPKLFVRRPHAFAFMTYMIKNFWVVIWSSARPENVAHMCSNLLHNEAMQDVVAVWDRSRFGLAPADYNMRVQCYKRLRLLWEDPVVAASHPQYSTGGRWSQSNTVLIDDSAEKARSEPFNAITVPEFSNQQGMYDNILPQVHDYLNELCFQSDVSSFMRANPLTLITDAESIHKPADCLAAVYAKKQKKRDKAEARRQTRAQQNQTLEE</sequence>
<comment type="similarity">
    <text evidence="1">Belongs to the TIM50 family.</text>
</comment>
<evidence type="ECO:0000313" key="5">
    <source>
        <dbReference type="Proteomes" id="UP001642501"/>
    </source>
</evidence>
<protein>
    <recommendedName>
        <fullName evidence="1">Mitochondrial import inner membrane translocase subunit TIM50</fullName>
    </recommendedName>
</protein>
<evidence type="ECO:0000256" key="2">
    <source>
        <dbReference type="SAM" id="MobiDB-lite"/>
    </source>
</evidence>
<organism evidence="4 5">
    <name type="scientific">Sporothrix epigloea</name>
    <dbReference type="NCBI Taxonomy" id="1892477"/>
    <lineage>
        <taxon>Eukaryota</taxon>
        <taxon>Fungi</taxon>
        <taxon>Dikarya</taxon>
        <taxon>Ascomycota</taxon>
        <taxon>Pezizomycotina</taxon>
        <taxon>Sordariomycetes</taxon>
        <taxon>Sordariomycetidae</taxon>
        <taxon>Ophiostomatales</taxon>
        <taxon>Ophiostomataceae</taxon>
        <taxon>Sporothrix</taxon>
    </lineage>
</organism>
<comment type="subunit">
    <text evidence="1">Component of the TIM23 complex.</text>
</comment>
<dbReference type="Gene3D" id="3.40.50.1000">
    <property type="entry name" value="HAD superfamily/HAD-like"/>
    <property type="match status" value="1"/>
</dbReference>
<feature type="domain" description="FCP1 homology" evidence="3">
    <location>
        <begin position="99"/>
        <end position="270"/>
    </location>
</feature>
<comment type="function">
    <text evidence="1">Essential component of the TIM23 complex, a complex that mediates the translocation of transit peptide-containing proteins across the mitochondrial inner membrane.</text>
</comment>
<comment type="caution">
    <text evidence="4">The sequence shown here is derived from an EMBL/GenBank/DDBJ whole genome shotgun (WGS) entry which is preliminary data.</text>
</comment>
<dbReference type="InterPro" id="IPR050365">
    <property type="entry name" value="TIM50"/>
</dbReference>
<gene>
    <name evidence="4" type="ORF">SEPCBS57363_000877</name>
</gene>
<accession>A0ABP0D8X2</accession>
<comment type="subcellular location">
    <subcellularLocation>
        <location evidence="1">Mitochondrion inner membrane</location>
        <topology evidence="1">Single-pass membrane protein</topology>
    </subcellularLocation>
</comment>
<keyword evidence="1" id="KW-0809">Transit peptide</keyword>
<evidence type="ECO:0000313" key="4">
    <source>
        <dbReference type="EMBL" id="CAK7264056.1"/>
    </source>
</evidence>
<evidence type="ECO:0000259" key="3">
    <source>
        <dbReference type="PROSITE" id="PS50969"/>
    </source>
</evidence>
<dbReference type="EMBL" id="CAWUOM010000008">
    <property type="protein sequence ID" value="CAK7264056.1"/>
    <property type="molecule type" value="Genomic_DNA"/>
</dbReference>
<name>A0ABP0D8X2_9PEZI</name>
<dbReference type="Pfam" id="PF03031">
    <property type="entry name" value="NIF"/>
    <property type="match status" value="1"/>
</dbReference>
<keyword evidence="1" id="KW-0496">Mitochondrion</keyword>
<reference evidence="4 5" key="1">
    <citation type="submission" date="2024-01" db="EMBL/GenBank/DDBJ databases">
        <authorList>
            <person name="Allen C."/>
            <person name="Tagirdzhanova G."/>
        </authorList>
    </citation>
    <scope>NUCLEOTIDE SEQUENCE [LARGE SCALE GENOMIC DNA]</scope>
    <source>
        <strain evidence="4 5">CBS 573.63</strain>
    </source>
</reference>
<proteinExistence type="inferred from homology"/>
<dbReference type="SUPFAM" id="SSF56784">
    <property type="entry name" value="HAD-like"/>
    <property type="match status" value="1"/>
</dbReference>
<dbReference type="InterPro" id="IPR036412">
    <property type="entry name" value="HAD-like_sf"/>
</dbReference>